<feature type="transmembrane region" description="Helical" evidence="1">
    <location>
        <begin position="114"/>
        <end position="133"/>
    </location>
</feature>
<keyword evidence="1" id="KW-0472">Membrane</keyword>
<reference evidence="2 3" key="1">
    <citation type="journal article" date="2014" name="Genome Announc.">
        <title>Genome Sequence and Methylome of Soil Bacterium Gemmatirosa kalamazoonensis KBS708T, a Member of the Rarely Cultivated Gemmatimonadetes Phylum.</title>
        <authorList>
            <person name="Debruyn J.M."/>
            <person name="Radosevich M."/>
            <person name="Wommack K.E."/>
            <person name="Polson S.W."/>
            <person name="Hauser L.J."/>
            <person name="Fawaz M.N."/>
            <person name="Korlach J."/>
            <person name="Tsai Y.C."/>
        </authorList>
    </citation>
    <scope>NUCLEOTIDE SEQUENCE [LARGE SCALE GENOMIC DNA]</scope>
    <source>
        <strain evidence="2 3">KBS708</strain>
    </source>
</reference>
<dbReference type="EMBL" id="CP007128">
    <property type="protein sequence ID" value="AHG90941.1"/>
    <property type="molecule type" value="Genomic_DNA"/>
</dbReference>
<evidence type="ECO:0000313" key="2">
    <source>
        <dbReference type="EMBL" id="AHG90941.1"/>
    </source>
</evidence>
<dbReference type="AlphaFoldDB" id="W0RJI6"/>
<dbReference type="PROSITE" id="PS51257">
    <property type="entry name" value="PROKAR_LIPOPROTEIN"/>
    <property type="match status" value="1"/>
</dbReference>
<dbReference type="Proteomes" id="UP000019151">
    <property type="component" value="Chromosome"/>
</dbReference>
<keyword evidence="3" id="KW-1185">Reference proteome</keyword>
<dbReference type="RefSeq" id="WP_025412403.1">
    <property type="nucleotide sequence ID" value="NZ_CP007128.1"/>
</dbReference>
<keyword evidence="1" id="KW-1133">Transmembrane helix</keyword>
<dbReference type="HOGENOM" id="CLU_1872453_0_0_0"/>
<evidence type="ECO:0000256" key="1">
    <source>
        <dbReference type="SAM" id="Phobius"/>
    </source>
</evidence>
<organism evidence="2 3">
    <name type="scientific">Gemmatirosa kalamazoonensis</name>
    <dbReference type="NCBI Taxonomy" id="861299"/>
    <lineage>
        <taxon>Bacteria</taxon>
        <taxon>Pseudomonadati</taxon>
        <taxon>Gemmatimonadota</taxon>
        <taxon>Gemmatimonadia</taxon>
        <taxon>Gemmatimonadales</taxon>
        <taxon>Gemmatimonadaceae</taxon>
        <taxon>Gemmatirosa</taxon>
    </lineage>
</organism>
<protein>
    <submittedName>
        <fullName evidence="2">Uncharacterized protein</fullName>
    </submittedName>
</protein>
<dbReference type="STRING" id="861299.J421_3404"/>
<dbReference type="InParanoid" id="W0RJI6"/>
<accession>W0RJI6</accession>
<name>W0RJI6_9BACT</name>
<sequence length="136" mass="14461">MRRLAYLIAVVGCACAPPHVTAVRDPAGARRFEIIDAGDSTFKFIVAGTPWVRGGDVGVAVDPRRRDALVARFVVQTRVADTATALITGQTARVTATHVALLDAPRRRPLAQRAFWWGVFTGGVLGAGTALVIRGL</sequence>
<proteinExistence type="predicted"/>
<dbReference type="eggNOG" id="ENOG502ZQU0">
    <property type="taxonomic scope" value="Bacteria"/>
</dbReference>
<dbReference type="KEGG" id="gba:J421_3404"/>
<keyword evidence="1" id="KW-0812">Transmembrane</keyword>
<gene>
    <name evidence="2" type="ORF">J421_3404</name>
</gene>
<evidence type="ECO:0000313" key="3">
    <source>
        <dbReference type="Proteomes" id="UP000019151"/>
    </source>
</evidence>
<dbReference type="OrthoDB" id="7903015at2"/>